<feature type="compositionally biased region" description="Basic and acidic residues" evidence="3">
    <location>
        <begin position="467"/>
        <end position="483"/>
    </location>
</feature>
<evidence type="ECO:0000256" key="3">
    <source>
        <dbReference type="SAM" id="MobiDB-lite"/>
    </source>
</evidence>
<dbReference type="PANTHER" id="PTHR11177">
    <property type="entry name" value="CHITINASE"/>
    <property type="match status" value="1"/>
</dbReference>
<dbReference type="SUPFAM" id="SSF51445">
    <property type="entry name" value="(Trans)glycosidases"/>
    <property type="match status" value="1"/>
</dbReference>
<feature type="signal peptide" evidence="4">
    <location>
        <begin position="1"/>
        <end position="24"/>
    </location>
</feature>
<feature type="chain" id="PRO_5014451064" description="chitinase" evidence="4">
    <location>
        <begin position="25"/>
        <end position="523"/>
    </location>
</feature>
<dbReference type="InterPro" id="IPR050314">
    <property type="entry name" value="Glycosyl_Hydrlase_18"/>
</dbReference>
<keyword evidence="7" id="KW-1185">Reference proteome</keyword>
<dbReference type="GO" id="GO:0006032">
    <property type="term" value="P:chitin catabolic process"/>
    <property type="evidence" value="ECO:0007669"/>
    <property type="project" value="TreeGrafter"/>
</dbReference>
<dbReference type="GO" id="GO:0005975">
    <property type="term" value="P:carbohydrate metabolic process"/>
    <property type="evidence" value="ECO:0007669"/>
    <property type="project" value="InterPro"/>
</dbReference>
<keyword evidence="6" id="KW-0378">Hydrolase</keyword>
<sequence>MYLSPIQPVVTCVTCLLAATAAIAAPPPSSSAQNSLGHVERSYVQNGMRSIGYYGNWAVYDRKFNISMIPAEHYSHILYSFADVSTETGEVFLNDLHADIGKSYSDDSTSNGNELQGNLQQLYQMKENNRHLKTMLSIGGYTLSPHFVAVLASEAMRANFARTSVDLMSNFGFDGLSIDYENVASPTEASNMVDLLQKIRTEMDSYAKSTNSGPFLFSYAAPAGPINYLKLELSNMDKYLDFWDLMAYDYSGAWDKTANHASNLFFDPKNPTSTPFNTKDAVDYYLTVGNIAPGKINIGLPVYGHAFDGTEGPGTPYRSIGEGYSWEAGIWDYKALPIANCKVVEMPEIGASYCYDANTKYMVTYDTPNIAKQKANWIKENNLGGALFWEVSADKTGDESLVGTVAREFGKLEDSMNHLSYPTSVYALLKNGQAIPIEESTTKYDKWSIDVEITDAEWWLHTRESEEKISNAEEGQNVKESRDGPSAAIVKKNAEHSASGGKFAPTTSQFGVVIAGLGFLLLL</sequence>
<feature type="region of interest" description="Disordered" evidence="3">
    <location>
        <begin position="467"/>
        <end position="487"/>
    </location>
</feature>
<reference evidence="6 7" key="1">
    <citation type="submission" date="2016-05" db="EMBL/GenBank/DDBJ databases">
        <title>A degradative enzymes factory behind the ericoid mycorrhizal symbiosis.</title>
        <authorList>
            <consortium name="DOE Joint Genome Institute"/>
            <person name="Martino E."/>
            <person name="Morin E."/>
            <person name="Grelet G."/>
            <person name="Kuo A."/>
            <person name="Kohler A."/>
            <person name="Daghino S."/>
            <person name="Barry K."/>
            <person name="Choi C."/>
            <person name="Cichocki N."/>
            <person name="Clum A."/>
            <person name="Copeland A."/>
            <person name="Hainaut M."/>
            <person name="Haridas S."/>
            <person name="Labutti K."/>
            <person name="Lindquist E."/>
            <person name="Lipzen A."/>
            <person name="Khouja H.-R."/>
            <person name="Murat C."/>
            <person name="Ohm R."/>
            <person name="Olson A."/>
            <person name="Spatafora J."/>
            <person name="Veneault-Fourrey C."/>
            <person name="Henrissat B."/>
            <person name="Grigoriev I."/>
            <person name="Martin F."/>
            <person name="Perotto S."/>
        </authorList>
    </citation>
    <scope>NUCLEOTIDE SEQUENCE [LARGE SCALE GENOMIC DNA]</scope>
    <source>
        <strain evidence="6 7">UAMH 7357</strain>
    </source>
</reference>
<dbReference type="EC" id="3.2.1.14" evidence="2"/>
<dbReference type="PROSITE" id="PS51910">
    <property type="entry name" value="GH18_2"/>
    <property type="match status" value="1"/>
</dbReference>
<gene>
    <name evidence="6" type="ORF">NA56DRAFT_748890</name>
</gene>
<dbReference type="GO" id="GO:0008061">
    <property type="term" value="F:chitin binding"/>
    <property type="evidence" value="ECO:0007669"/>
    <property type="project" value="InterPro"/>
</dbReference>
<keyword evidence="4" id="KW-0732">Signal</keyword>
<evidence type="ECO:0000256" key="4">
    <source>
        <dbReference type="SAM" id="SignalP"/>
    </source>
</evidence>
<dbReference type="CDD" id="cd06548">
    <property type="entry name" value="GH18_chitinase"/>
    <property type="match status" value="1"/>
</dbReference>
<protein>
    <recommendedName>
        <fullName evidence="2">chitinase</fullName>
        <ecNumber evidence="2">3.2.1.14</ecNumber>
    </recommendedName>
</protein>
<comment type="similarity">
    <text evidence="1">Belongs to the glycosyl hydrolase 18 family. Chitinase class V subfamily.</text>
</comment>
<dbReference type="Gene3D" id="3.10.50.10">
    <property type="match status" value="1"/>
</dbReference>
<dbReference type="SUPFAM" id="SSF54556">
    <property type="entry name" value="Chitinase insertion domain"/>
    <property type="match status" value="1"/>
</dbReference>
<dbReference type="InterPro" id="IPR029070">
    <property type="entry name" value="Chitinase_insertion_sf"/>
</dbReference>
<feature type="domain" description="GH18" evidence="5">
    <location>
        <begin position="48"/>
        <end position="412"/>
    </location>
</feature>
<dbReference type="STRING" id="1745343.A0A2J6Q571"/>
<dbReference type="InterPro" id="IPR001223">
    <property type="entry name" value="Glyco_hydro18_cat"/>
</dbReference>
<dbReference type="OrthoDB" id="76388at2759"/>
<dbReference type="AlphaFoldDB" id="A0A2J6Q571"/>
<dbReference type="InterPro" id="IPR011583">
    <property type="entry name" value="Chitinase_II/V-like_cat"/>
</dbReference>
<evidence type="ECO:0000256" key="1">
    <source>
        <dbReference type="ARBA" id="ARBA00008682"/>
    </source>
</evidence>
<dbReference type="PANTHER" id="PTHR11177:SF317">
    <property type="entry name" value="CHITINASE 12-RELATED"/>
    <property type="match status" value="1"/>
</dbReference>
<evidence type="ECO:0000259" key="5">
    <source>
        <dbReference type="PROSITE" id="PS51910"/>
    </source>
</evidence>
<dbReference type="GO" id="GO:0008843">
    <property type="term" value="F:endochitinase activity"/>
    <property type="evidence" value="ECO:0007669"/>
    <property type="project" value="UniProtKB-EC"/>
</dbReference>
<organism evidence="6 7">
    <name type="scientific">Hyaloscypha hepaticicola</name>
    <dbReference type="NCBI Taxonomy" id="2082293"/>
    <lineage>
        <taxon>Eukaryota</taxon>
        <taxon>Fungi</taxon>
        <taxon>Dikarya</taxon>
        <taxon>Ascomycota</taxon>
        <taxon>Pezizomycotina</taxon>
        <taxon>Leotiomycetes</taxon>
        <taxon>Helotiales</taxon>
        <taxon>Hyaloscyphaceae</taxon>
        <taxon>Hyaloscypha</taxon>
    </lineage>
</organism>
<proteinExistence type="inferred from homology"/>
<accession>A0A2J6Q571</accession>
<dbReference type="InterPro" id="IPR017853">
    <property type="entry name" value="GH"/>
</dbReference>
<dbReference type="SMART" id="SM00636">
    <property type="entry name" value="Glyco_18"/>
    <property type="match status" value="1"/>
</dbReference>
<evidence type="ECO:0000313" key="7">
    <source>
        <dbReference type="Proteomes" id="UP000235672"/>
    </source>
</evidence>
<dbReference type="Gene3D" id="3.20.20.80">
    <property type="entry name" value="Glycosidases"/>
    <property type="match status" value="1"/>
</dbReference>
<dbReference type="EMBL" id="KZ613481">
    <property type="protein sequence ID" value="PMD21432.1"/>
    <property type="molecule type" value="Genomic_DNA"/>
</dbReference>
<dbReference type="Pfam" id="PF00704">
    <property type="entry name" value="Glyco_hydro_18"/>
    <property type="match status" value="1"/>
</dbReference>
<name>A0A2J6Q571_9HELO</name>
<evidence type="ECO:0000313" key="6">
    <source>
        <dbReference type="EMBL" id="PMD21432.1"/>
    </source>
</evidence>
<evidence type="ECO:0000256" key="2">
    <source>
        <dbReference type="ARBA" id="ARBA00012729"/>
    </source>
</evidence>
<dbReference type="Proteomes" id="UP000235672">
    <property type="component" value="Unassembled WGS sequence"/>
</dbReference>
<dbReference type="GO" id="GO:0005576">
    <property type="term" value="C:extracellular region"/>
    <property type="evidence" value="ECO:0007669"/>
    <property type="project" value="TreeGrafter"/>
</dbReference>